<dbReference type="PANTHER" id="PTHR32024:SF2">
    <property type="entry name" value="TRK SYSTEM POTASSIUM UPTAKE PROTEIN TRKG-RELATED"/>
    <property type="match status" value="1"/>
</dbReference>
<name>A0A1Y5RIJ7_9RHOB</name>
<protein>
    <submittedName>
        <fullName evidence="10">Trk system potassium uptake protein TrkG</fullName>
    </submittedName>
</protein>
<feature type="transmembrane region" description="Helical" evidence="9">
    <location>
        <begin position="356"/>
        <end position="377"/>
    </location>
</feature>
<proteinExistence type="inferred from homology"/>
<keyword evidence="4" id="KW-1003">Cell membrane</keyword>
<feature type="transmembrane region" description="Helical" evidence="9">
    <location>
        <begin position="415"/>
        <end position="437"/>
    </location>
</feature>
<evidence type="ECO:0000256" key="5">
    <source>
        <dbReference type="ARBA" id="ARBA00022692"/>
    </source>
</evidence>
<keyword evidence="7" id="KW-0406">Ion transport</keyword>
<evidence type="ECO:0000256" key="7">
    <source>
        <dbReference type="ARBA" id="ARBA00023065"/>
    </source>
</evidence>
<dbReference type="Pfam" id="PF02386">
    <property type="entry name" value="TrkH"/>
    <property type="match status" value="2"/>
</dbReference>
<feature type="transmembrane region" description="Helical" evidence="9">
    <location>
        <begin position="245"/>
        <end position="264"/>
    </location>
</feature>
<evidence type="ECO:0000256" key="2">
    <source>
        <dbReference type="ARBA" id="ARBA00009137"/>
    </source>
</evidence>
<dbReference type="EMBL" id="FWFQ01000003">
    <property type="protein sequence ID" value="SLN18384.1"/>
    <property type="molecule type" value="Genomic_DNA"/>
</dbReference>
<evidence type="ECO:0000256" key="6">
    <source>
        <dbReference type="ARBA" id="ARBA00022989"/>
    </source>
</evidence>
<evidence type="ECO:0000313" key="10">
    <source>
        <dbReference type="EMBL" id="SLN18384.1"/>
    </source>
</evidence>
<dbReference type="PANTHER" id="PTHR32024">
    <property type="entry name" value="TRK SYSTEM POTASSIUM UPTAKE PROTEIN TRKG-RELATED"/>
    <property type="match status" value="1"/>
</dbReference>
<dbReference type="AlphaFoldDB" id="A0A1Y5RIJ7"/>
<evidence type="ECO:0000256" key="8">
    <source>
        <dbReference type="ARBA" id="ARBA00023136"/>
    </source>
</evidence>
<keyword evidence="11" id="KW-1185">Reference proteome</keyword>
<keyword evidence="6 9" id="KW-1133">Transmembrane helix</keyword>
<evidence type="ECO:0000256" key="4">
    <source>
        <dbReference type="ARBA" id="ARBA00022475"/>
    </source>
</evidence>
<feature type="transmembrane region" description="Helical" evidence="9">
    <location>
        <begin position="72"/>
        <end position="91"/>
    </location>
</feature>
<dbReference type="OrthoDB" id="7818483at2"/>
<keyword evidence="8 9" id="KW-0472">Membrane</keyword>
<dbReference type="Proteomes" id="UP000193409">
    <property type="component" value="Unassembled WGS sequence"/>
</dbReference>
<feature type="transmembrane region" description="Helical" evidence="9">
    <location>
        <begin position="194"/>
        <end position="211"/>
    </location>
</feature>
<gene>
    <name evidence="10" type="primary">trkG_1</name>
    <name evidence="10" type="ORF">PSA7680_00625</name>
</gene>
<feature type="transmembrane region" description="Helical" evidence="9">
    <location>
        <begin position="479"/>
        <end position="499"/>
    </location>
</feature>
<dbReference type="GO" id="GO:0005886">
    <property type="term" value="C:plasma membrane"/>
    <property type="evidence" value="ECO:0007669"/>
    <property type="project" value="UniProtKB-SubCell"/>
</dbReference>
<keyword evidence="3" id="KW-0813">Transport</keyword>
<organism evidence="10 11">
    <name type="scientific">Pseudoruegeria aquimaris</name>
    <dbReference type="NCBI Taxonomy" id="393663"/>
    <lineage>
        <taxon>Bacteria</taxon>
        <taxon>Pseudomonadati</taxon>
        <taxon>Pseudomonadota</taxon>
        <taxon>Alphaproteobacteria</taxon>
        <taxon>Rhodobacterales</taxon>
        <taxon>Roseobacteraceae</taxon>
        <taxon>Pseudoruegeria</taxon>
    </lineage>
</organism>
<evidence type="ECO:0000256" key="3">
    <source>
        <dbReference type="ARBA" id="ARBA00022448"/>
    </source>
</evidence>
<accession>A0A1Y5RIJ7</accession>
<feature type="transmembrane region" description="Helical" evidence="9">
    <location>
        <begin position="134"/>
        <end position="156"/>
    </location>
</feature>
<comment type="similarity">
    <text evidence="2">Belongs to the TrkH potassium transport family.</text>
</comment>
<keyword evidence="5 9" id="KW-0812">Transmembrane</keyword>
<reference evidence="10 11" key="1">
    <citation type="submission" date="2017-03" db="EMBL/GenBank/DDBJ databases">
        <authorList>
            <person name="Afonso C.L."/>
            <person name="Miller P.J."/>
            <person name="Scott M.A."/>
            <person name="Spackman E."/>
            <person name="Goraichik I."/>
            <person name="Dimitrov K.M."/>
            <person name="Suarez D.L."/>
            <person name="Swayne D.E."/>
        </authorList>
    </citation>
    <scope>NUCLEOTIDE SEQUENCE [LARGE SCALE GENOMIC DNA]</scope>
    <source>
        <strain evidence="10 11">CECT 7680</strain>
    </source>
</reference>
<feature type="transmembrane region" description="Helical" evidence="9">
    <location>
        <begin position="217"/>
        <end position="238"/>
    </location>
</feature>
<dbReference type="GO" id="GO:0008324">
    <property type="term" value="F:monoatomic cation transmembrane transporter activity"/>
    <property type="evidence" value="ECO:0007669"/>
    <property type="project" value="InterPro"/>
</dbReference>
<evidence type="ECO:0000256" key="1">
    <source>
        <dbReference type="ARBA" id="ARBA00004651"/>
    </source>
</evidence>
<comment type="subcellular location">
    <subcellularLocation>
        <location evidence="1">Cell membrane</location>
        <topology evidence="1">Multi-pass membrane protein</topology>
    </subcellularLocation>
</comment>
<evidence type="ECO:0000256" key="9">
    <source>
        <dbReference type="SAM" id="Phobius"/>
    </source>
</evidence>
<sequence>MVARLLSLPLFVILMGAGALAMLLPALHAYIESDMETARVFLLSGVIFLLLTLFVAVATADYSPASTALSHMIALVAAFTILPAMLAVPFMEAVPGADFGDGYFEMVSALTTTGATLYDDPGSLPRAVHYWRALVGWLGGFLMWVAAFAILAPLSLGGFEVTSTSEAGQRARGEFSFIQVAGPGDRLIKYAGRLFPVYTGLTVLLWLGLTISGENAFVALCHAMSTLATSGISPVGGLSGGTAGIGGEVLVFFFMFFAISHLTFAPDQSRRRLNAFLNDPEFRFALVIITVVPLLLFLRHWTGALEQSPVSAPLTALRAAWGSLFTVLSFLTTTGFESVSWADSAAWSGLQTPGLILIGLCLVGGGVATTAGGVKLMRVYALYIHSRRELDRLVHPSSVGNLGVQARRIRRQGAYVSWVFFMLFTLSVAAIMSALALTGLSFESSLVLTVSTLSTTGPLADIGGEFAVKFAFLDDWTRGILIISMVLGRLETLAFIALLNPALWRR</sequence>
<evidence type="ECO:0000313" key="11">
    <source>
        <dbReference type="Proteomes" id="UP000193409"/>
    </source>
</evidence>
<dbReference type="InterPro" id="IPR003445">
    <property type="entry name" value="Cat_transpt"/>
</dbReference>
<dbReference type="RefSeq" id="WP_085867197.1">
    <property type="nucleotide sequence ID" value="NZ_FWFQ01000003.1"/>
</dbReference>
<dbReference type="GO" id="GO:0030001">
    <property type="term" value="P:metal ion transport"/>
    <property type="evidence" value="ECO:0007669"/>
    <property type="project" value="UniProtKB-ARBA"/>
</dbReference>
<feature type="transmembrane region" description="Helical" evidence="9">
    <location>
        <begin position="284"/>
        <end position="302"/>
    </location>
</feature>
<feature type="transmembrane region" description="Helical" evidence="9">
    <location>
        <begin position="39"/>
        <end position="60"/>
    </location>
</feature>